<evidence type="ECO:0000313" key="3">
    <source>
        <dbReference type="Proteomes" id="UP000789342"/>
    </source>
</evidence>
<dbReference type="Proteomes" id="UP000789342">
    <property type="component" value="Unassembled WGS sequence"/>
</dbReference>
<sequence>GHVGQQGLAAEGQRILLFQRSHFAYNNPYYHHEKDNDNNYKHYHYHHGKYGHHQHEDDDDDDYPAEAEEDPKNKEDSDNAEACCDQELYDDNDKDKIDMVTMKKRIPTTVPENQMSECYHNRDHDCVPLDDEDTTIMTKMTMEKKKAHGKAYHRRTNQRCHIKIYKIH</sequence>
<dbReference type="AlphaFoldDB" id="A0A9N9NSN7"/>
<name>A0A9N9NSN7_9GLOM</name>
<feature type="compositionally biased region" description="Basic residues" evidence="1">
    <location>
        <begin position="41"/>
        <end position="52"/>
    </location>
</feature>
<reference evidence="2" key="1">
    <citation type="submission" date="2021-06" db="EMBL/GenBank/DDBJ databases">
        <authorList>
            <person name="Kallberg Y."/>
            <person name="Tangrot J."/>
            <person name="Rosling A."/>
        </authorList>
    </citation>
    <scope>NUCLEOTIDE SEQUENCE</scope>
    <source>
        <strain evidence="2">CL551</strain>
    </source>
</reference>
<evidence type="ECO:0000313" key="2">
    <source>
        <dbReference type="EMBL" id="CAG8767319.1"/>
    </source>
</evidence>
<protein>
    <submittedName>
        <fullName evidence="2">18776_t:CDS:1</fullName>
    </submittedName>
</protein>
<feature type="compositionally biased region" description="Acidic residues" evidence="1">
    <location>
        <begin position="57"/>
        <end position="69"/>
    </location>
</feature>
<feature type="region of interest" description="Disordered" evidence="1">
    <location>
        <begin position="35"/>
        <end position="84"/>
    </location>
</feature>
<evidence type="ECO:0000256" key="1">
    <source>
        <dbReference type="SAM" id="MobiDB-lite"/>
    </source>
</evidence>
<proteinExistence type="predicted"/>
<accession>A0A9N9NSN7</accession>
<dbReference type="EMBL" id="CAJVPV010044347">
    <property type="protein sequence ID" value="CAG8767319.1"/>
    <property type="molecule type" value="Genomic_DNA"/>
</dbReference>
<feature type="non-terminal residue" evidence="2">
    <location>
        <position position="168"/>
    </location>
</feature>
<keyword evidence="3" id="KW-1185">Reference proteome</keyword>
<gene>
    <name evidence="2" type="ORF">AMORRO_LOCUS16369</name>
</gene>
<comment type="caution">
    <text evidence="2">The sequence shown here is derived from an EMBL/GenBank/DDBJ whole genome shotgun (WGS) entry which is preliminary data.</text>
</comment>
<feature type="non-terminal residue" evidence="2">
    <location>
        <position position="1"/>
    </location>
</feature>
<organism evidence="2 3">
    <name type="scientific">Acaulospora morrowiae</name>
    <dbReference type="NCBI Taxonomy" id="94023"/>
    <lineage>
        <taxon>Eukaryota</taxon>
        <taxon>Fungi</taxon>
        <taxon>Fungi incertae sedis</taxon>
        <taxon>Mucoromycota</taxon>
        <taxon>Glomeromycotina</taxon>
        <taxon>Glomeromycetes</taxon>
        <taxon>Diversisporales</taxon>
        <taxon>Acaulosporaceae</taxon>
        <taxon>Acaulospora</taxon>
    </lineage>
</organism>